<dbReference type="RefSeq" id="WP_200165219.1">
    <property type="nucleotide sequence ID" value="NZ_CP146369.1"/>
</dbReference>
<dbReference type="EMBL" id="CP146369">
    <property type="protein sequence ID" value="WWT53572.1"/>
    <property type="molecule type" value="Genomic_DNA"/>
</dbReference>
<reference evidence="1 2" key="1">
    <citation type="submission" date="2024-02" db="EMBL/GenBank/DDBJ databases">
        <title>Distribution and functional of Brevundimonas-related endobacteria within Verticillium dahliae.</title>
        <authorList>
            <person name="Zeng H."/>
        </authorList>
    </citation>
    <scope>NUCLEOTIDE SEQUENCE [LARGE SCALE GENOMIC DNA]</scope>
    <source>
        <strain evidence="1 2">TRM 44200</strain>
    </source>
</reference>
<sequence length="54" mass="5660">MQGFAGLVLIGLGLMTAGSSFQIGDASPLGRAWAALAAGLFLVLDQIMFRRDHP</sequence>
<protein>
    <submittedName>
        <fullName evidence="1">Uncharacterized protein</fullName>
    </submittedName>
</protein>
<evidence type="ECO:0000313" key="2">
    <source>
        <dbReference type="Proteomes" id="UP001363460"/>
    </source>
</evidence>
<keyword evidence="2" id="KW-1185">Reference proteome</keyword>
<proteinExistence type="predicted"/>
<name>A0ABZ2IBZ4_9CAUL</name>
<gene>
    <name evidence="1" type="ORF">V8J38_09875</name>
</gene>
<dbReference type="Proteomes" id="UP001363460">
    <property type="component" value="Chromosome"/>
</dbReference>
<accession>A0ABZ2IBZ4</accession>
<organism evidence="1 2">
    <name type="scientific">Brevundimonas olei</name>
    <dbReference type="NCBI Taxonomy" id="657642"/>
    <lineage>
        <taxon>Bacteria</taxon>
        <taxon>Pseudomonadati</taxon>
        <taxon>Pseudomonadota</taxon>
        <taxon>Alphaproteobacteria</taxon>
        <taxon>Caulobacterales</taxon>
        <taxon>Caulobacteraceae</taxon>
        <taxon>Brevundimonas</taxon>
    </lineage>
</organism>
<evidence type="ECO:0000313" key="1">
    <source>
        <dbReference type="EMBL" id="WWT53572.1"/>
    </source>
</evidence>